<feature type="coiled-coil region" evidence="15">
    <location>
        <begin position="853"/>
        <end position="1231"/>
    </location>
</feature>
<dbReference type="Gene3D" id="2.30.29.30">
    <property type="entry name" value="Pleckstrin-homology domain (PH domain)/Phosphotyrosine-binding domain (PTB)"/>
    <property type="match status" value="1"/>
</dbReference>
<keyword evidence="11 15" id="KW-0175">Coiled coil</keyword>
<evidence type="ECO:0000256" key="5">
    <source>
        <dbReference type="ARBA" id="ARBA00022723"/>
    </source>
</evidence>
<comment type="caution">
    <text evidence="22">The sequence shown here is derived from an EMBL/GenBank/DDBJ whole genome shotgun (WGS) entry which is preliminary data.</text>
</comment>
<dbReference type="CDD" id="cd05601">
    <property type="entry name" value="STKc_CRIK"/>
    <property type="match status" value="1"/>
</dbReference>
<dbReference type="SUPFAM" id="SSF56112">
    <property type="entry name" value="Protein kinase-like (PK-like)"/>
    <property type="match status" value="1"/>
</dbReference>
<dbReference type="Pfam" id="PF25346">
    <property type="entry name" value="PH_MRCK"/>
    <property type="match status" value="1"/>
</dbReference>
<dbReference type="Gene3D" id="1.10.287.1490">
    <property type="match status" value="1"/>
</dbReference>
<feature type="binding site" evidence="14">
    <location>
        <position position="116"/>
    </location>
    <ligand>
        <name>ATP</name>
        <dbReference type="ChEBI" id="CHEBI:30616"/>
    </ligand>
</feature>
<proteinExistence type="predicted"/>
<dbReference type="InterPro" id="IPR000961">
    <property type="entry name" value="AGC-kinase_C"/>
</dbReference>
<dbReference type="PROSITE" id="PS51285">
    <property type="entry name" value="AGC_KINASE_CTER"/>
    <property type="match status" value="1"/>
</dbReference>
<feature type="coiled-coil region" evidence="15">
    <location>
        <begin position="1292"/>
        <end position="1326"/>
    </location>
</feature>
<evidence type="ECO:0000256" key="10">
    <source>
        <dbReference type="ARBA" id="ARBA00022840"/>
    </source>
</evidence>
<name>A0ABQ7T720_PHRPL</name>
<keyword evidence="9" id="KW-0862">Zinc</keyword>
<evidence type="ECO:0000256" key="8">
    <source>
        <dbReference type="ARBA" id="ARBA00022777"/>
    </source>
</evidence>
<dbReference type="SMART" id="SM00220">
    <property type="entry name" value="S_TKc"/>
    <property type="match status" value="1"/>
</dbReference>
<dbReference type="PROSITE" id="PS50011">
    <property type="entry name" value="PROTEIN_KINASE_DOM"/>
    <property type="match status" value="1"/>
</dbReference>
<dbReference type="Gene3D" id="1.10.510.10">
    <property type="entry name" value="Transferase(Phosphotransferase) domain 1"/>
    <property type="match status" value="1"/>
</dbReference>
<evidence type="ECO:0000259" key="21">
    <source>
        <dbReference type="PROSITE" id="PS51285"/>
    </source>
</evidence>
<evidence type="ECO:0000256" key="4">
    <source>
        <dbReference type="ARBA" id="ARBA00022679"/>
    </source>
</evidence>
<accession>A0ABQ7T720</accession>
<dbReference type="SMART" id="SM00036">
    <property type="entry name" value="CNH"/>
    <property type="match status" value="1"/>
</dbReference>
<dbReference type="PROSITE" id="PS00107">
    <property type="entry name" value="PROTEIN_KINASE_ATP"/>
    <property type="match status" value="1"/>
</dbReference>
<feature type="coiled-coil region" evidence="15">
    <location>
        <begin position="432"/>
        <end position="576"/>
    </location>
</feature>
<sequence length="2121" mass="243582">MLKFKYSVHNPMEPGTMEPIASRASRLNLLFQCLIENVSKRQFASKELNVKSAFEQGKRKERKWYHIMNYSGSIAEFRELQPSMKDFEVRSLVGCGYFAKVQVVREKATGDVYAMKVMSKEVLLAQDQVSFFEEERNILSQNTSPWIPQLFYAFQDKKNLYLVMEYEPGGDLLSFLNRYEDQLDENVAQFYLAETVLAIHSVHQMGYVHRDIKPENILIDRTGHIKLVDFGSAAKMTVNKMVNAKLSLGTPDYMAPEMLTVLNSDGKSTYGAECDWWSLGVVAYEMIYRKSPFSDGTSTKTFNNIKNFQKFLKFPEDVKVSSEFLDLVQCLLCGQKERLDYEGLCCHPFFSTVEWNNIRNSPPPFVPTIKSDDDTSNFDEPEKNSRTVSSLCQLNPTGFSGDDLPFVGFSFIKALGILRSESALGFDSPAKINSMEKKLLLKNKELQDTQEKCHKMEQEMTRLHRRVSEVEAVLSQKEVELKASETQRSLLEQDLATYITECSSLKRSLEQARMEVSQEDDKALQLLHDIREQSRKLQEIKEQEYQAQVEEMRLMMNQLEEDLISARRRSDLYESELRESRLAAEEFKRKATECHNRLQKVVKVKDQGKTEVGELYSKLEKINAEQQVKIQELQEKLTKAMKASSEATELLQNIRQAKERAEKELEKLQNREDSTEGMKKKLLEAEERRHSLENQVKRLETVERRENRLKEDIQTKSQQIQQMADKILELEEKHREAQLAAQHLELHLKQKEQMYEERIKVLDNQMKKDLADKDALENMLRKHEEEAREKCKVLAEQKAMINAMDSKIRSLEQRIVELSEANKLAANSSLFTQRNMKAQEEMISELRQQKFYLETQAGKLEAHNNKLEEQLEKISHQDHTDKTRLLELETRLREVSLEHEEQKLELKRQLTELQLTLQERESQISGLQAARAALESQLREAKTELEETTAEAEEEIQALTAHRDEIQRKFEALRNSCTVITDLEEQLNQLSEDNAELNNQNFFLSKQLDEASGANDEVVQLRSEVDHLRREITEREMQLTSQKQTMEALKTTCTMLEEQVMDLEALNDELLEKERQWEAWRSVLGDEKTQFECRVRELQRMLDTEKQSRVRADQRITESRQVVELAVKEHKAEILALQQALKEQKLKAESLSDKLNDLEKKHAMLEMNARSLQQKLETERELKQRLLEEQAKLQQQMDLQKNHIFRLTQGLQEALDRADLLKTERSDLEYQLENIQVLYSHEKVKMEGTISQQTKLIDFLQAKMDQPAKKKKGLFSRRKEDPSLPTQVPLQYNELKVALEKEKARSAELEEALQKTRIELRSAREEAAHRKITDHPHPSTPATARQQIIMSAIVRSPEHQPTPISLLAPPSSRRKESSTPEEFNRRLKERMHHNIPHRFNVGLNMRATKCAVCLDTVHFGRQASKCLECQMMCHPKCSACLPATCGLPTEYATHFSEAFCRDKLNSPGLQLKEPSTSLRLEGWMKVPRNNKRGQQGWDRKYIVLEGTKVLVYDTEAREAGQRPVEEFELCLPDGDVTVHGAVGATELLNTAKTDVPYILKLESHPHTTCWPGRTLYLLAPTFPDKQRWVSALESIVAGGRVSREKAEADAKLLGNSLLKLEGEDRLDINCTLPFSDQVVLVGAEEGLYALNVLKNSLTHVPGIGAVFQVHLIKDLEKLLMIAGSIEERDERALCLVDVKKVKQSLAQSHLPAQPDVSPNVFEAVKGCHLFAVGKIDNGLCICAAMPSKVVILRYNESLSKFCIRKEIETSEPCSCIHFTNYSIIIGTNKFYEIEMKQYTLEGQDYFLSISVKADDQPFIMGLVAWPVCSGFYEVKYADIIFFPQILEFLDKNDHTLASAVFASSTNSFPINIIQVNPTGQREEYLLCFHEFGVFVDSYGRRSRSDDLKWSRLPLAFAYREPYLFVTHFNSLEVIEIQARASLGTPARAHLDIPSPRYLGPAISSGAIYLASSYQDKLRVICCKGNLVKESNNEHHRGSSTTRSCPRPLFLNDSSPNKRGPPTYNEHITKRVASSPGPPEGPSHPREPSTPHRYREGRTELRRDKSPGRPLEREKSPGRVLSTRRERSPGRLFEESSRGRMQGGGARTPLSQVNKVWDQSSV</sequence>
<feature type="region of interest" description="Disordered" evidence="16">
    <location>
        <begin position="1358"/>
        <end position="1383"/>
    </location>
</feature>
<evidence type="ECO:0000256" key="13">
    <source>
        <dbReference type="ARBA" id="ARBA00048679"/>
    </source>
</evidence>
<dbReference type="InterPro" id="IPR046349">
    <property type="entry name" value="C1-like_sf"/>
</dbReference>
<dbReference type="InterPro" id="IPR000719">
    <property type="entry name" value="Prot_kinase_dom"/>
</dbReference>
<keyword evidence="7" id="KW-0863">Zinc-finger</keyword>
<gene>
    <name evidence="22" type="ORF">JD844_014978</name>
</gene>
<evidence type="ECO:0000256" key="6">
    <source>
        <dbReference type="ARBA" id="ARBA00022741"/>
    </source>
</evidence>
<feature type="compositionally biased region" description="Basic and acidic residues" evidence="16">
    <location>
        <begin position="1373"/>
        <end position="1383"/>
    </location>
</feature>
<evidence type="ECO:0000256" key="12">
    <source>
        <dbReference type="ARBA" id="ARBA00047899"/>
    </source>
</evidence>
<evidence type="ECO:0000259" key="17">
    <source>
        <dbReference type="PROSITE" id="PS50003"/>
    </source>
</evidence>
<dbReference type="PROSITE" id="PS00108">
    <property type="entry name" value="PROTEIN_KINASE_ST"/>
    <property type="match status" value="1"/>
</dbReference>
<evidence type="ECO:0000256" key="9">
    <source>
        <dbReference type="ARBA" id="ARBA00022833"/>
    </source>
</evidence>
<comment type="catalytic activity">
    <reaction evidence="13">
        <text>L-seryl-[protein] + ATP = O-phospho-L-seryl-[protein] + ADP + H(+)</text>
        <dbReference type="Rhea" id="RHEA:17989"/>
        <dbReference type="Rhea" id="RHEA-COMP:9863"/>
        <dbReference type="Rhea" id="RHEA-COMP:11604"/>
        <dbReference type="ChEBI" id="CHEBI:15378"/>
        <dbReference type="ChEBI" id="CHEBI:29999"/>
        <dbReference type="ChEBI" id="CHEBI:30616"/>
        <dbReference type="ChEBI" id="CHEBI:83421"/>
        <dbReference type="ChEBI" id="CHEBI:456216"/>
        <dbReference type="EC" id="2.7.11.1"/>
    </reaction>
</comment>
<dbReference type="InterPro" id="IPR002219">
    <property type="entry name" value="PKC_DAG/PE"/>
</dbReference>
<keyword evidence="6 14" id="KW-0547">Nucleotide-binding</keyword>
<evidence type="ECO:0000313" key="23">
    <source>
        <dbReference type="Proteomes" id="UP000826234"/>
    </source>
</evidence>
<dbReference type="PANTHER" id="PTHR22988:SF71">
    <property type="entry name" value="CITRON RHO-INTERACTING KINASE"/>
    <property type="match status" value="1"/>
</dbReference>
<evidence type="ECO:0000256" key="1">
    <source>
        <dbReference type="ARBA" id="ARBA00012513"/>
    </source>
</evidence>
<evidence type="ECO:0000313" key="22">
    <source>
        <dbReference type="EMBL" id="KAH0625449.1"/>
    </source>
</evidence>
<protein>
    <recommendedName>
        <fullName evidence="1">non-specific serine/threonine protein kinase</fullName>
        <ecNumber evidence="1">2.7.11.1</ecNumber>
    </recommendedName>
</protein>
<dbReference type="EMBL" id="JAIPUX010001211">
    <property type="protein sequence ID" value="KAH0625449.1"/>
    <property type="molecule type" value="Genomic_DNA"/>
</dbReference>
<dbReference type="InterPro" id="IPR050839">
    <property type="entry name" value="Rho-assoc_Ser/Thr_Kinase"/>
</dbReference>
<evidence type="ECO:0000259" key="19">
    <source>
        <dbReference type="PROSITE" id="PS50081"/>
    </source>
</evidence>
<evidence type="ECO:0000259" key="20">
    <source>
        <dbReference type="PROSITE" id="PS50219"/>
    </source>
</evidence>
<evidence type="ECO:0000256" key="3">
    <source>
        <dbReference type="ARBA" id="ARBA00022553"/>
    </source>
</evidence>
<evidence type="ECO:0000256" key="11">
    <source>
        <dbReference type="ARBA" id="ARBA00023054"/>
    </source>
</evidence>
<dbReference type="PROSITE" id="PS50219">
    <property type="entry name" value="CNH"/>
    <property type="match status" value="1"/>
</dbReference>
<keyword evidence="8" id="KW-0418">Kinase</keyword>
<evidence type="ECO:0000256" key="15">
    <source>
        <dbReference type="SAM" id="Coils"/>
    </source>
</evidence>
<feature type="compositionally biased region" description="Polar residues" evidence="16">
    <location>
        <begin position="2108"/>
        <end position="2121"/>
    </location>
</feature>
<feature type="region of interest" description="Disordered" evidence="16">
    <location>
        <begin position="1990"/>
        <end position="2121"/>
    </location>
</feature>
<dbReference type="Gene3D" id="3.30.60.20">
    <property type="match status" value="1"/>
</dbReference>
<dbReference type="PROSITE" id="PS50081">
    <property type="entry name" value="ZF_DAG_PE_2"/>
    <property type="match status" value="1"/>
</dbReference>
<dbReference type="Pfam" id="PF00780">
    <property type="entry name" value="CNH"/>
    <property type="match status" value="1"/>
</dbReference>
<keyword evidence="10 14" id="KW-0067">ATP-binding</keyword>
<dbReference type="PANTHER" id="PTHR22988">
    <property type="entry name" value="MYOTONIC DYSTROPHY S/T KINASE-RELATED"/>
    <property type="match status" value="1"/>
</dbReference>
<dbReference type="SMART" id="SM00233">
    <property type="entry name" value="PH"/>
    <property type="match status" value="1"/>
</dbReference>
<feature type="domain" description="CNH" evidence="20">
    <location>
        <begin position="1625"/>
        <end position="1965"/>
    </location>
</feature>
<dbReference type="SUPFAM" id="SSF57889">
    <property type="entry name" value="Cysteine-rich domain"/>
    <property type="match status" value="1"/>
</dbReference>
<dbReference type="InterPro" id="IPR011993">
    <property type="entry name" value="PH-like_dom_sf"/>
</dbReference>
<dbReference type="Proteomes" id="UP000826234">
    <property type="component" value="Unassembled WGS sequence"/>
</dbReference>
<evidence type="ECO:0000256" key="7">
    <source>
        <dbReference type="ARBA" id="ARBA00022771"/>
    </source>
</evidence>
<dbReference type="InterPro" id="IPR001849">
    <property type="entry name" value="PH_domain"/>
</dbReference>
<dbReference type="InterPro" id="IPR017441">
    <property type="entry name" value="Protein_kinase_ATP_BS"/>
</dbReference>
<dbReference type="Pfam" id="PF00069">
    <property type="entry name" value="Pkinase"/>
    <property type="match status" value="1"/>
</dbReference>
<dbReference type="SMART" id="SM00133">
    <property type="entry name" value="S_TK_X"/>
    <property type="match status" value="1"/>
</dbReference>
<feature type="compositionally biased region" description="Basic and acidic residues" evidence="16">
    <location>
        <begin position="2042"/>
        <end position="2097"/>
    </location>
</feature>
<dbReference type="InterPro" id="IPR001180">
    <property type="entry name" value="CNH_dom"/>
</dbReference>
<dbReference type="EC" id="2.7.11.1" evidence="1"/>
<dbReference type="InterPro" id="IPR037708">
    <property type="entry name" value="CRIK_dom"/>
</dbReference>
<feature type="domain" description="Protein kinase" evidence="18">
    <location>
        <begin position="87"/>
        <end position="350"/>
    </location>
</feature>
<dbReference type="InterPro" id="IPR008271">
    <property type="entry name" value="Ser/Thr_kinase_AS"/>
</dbReference>
<dbReference type="PROSITE" id="PS50003">
    <property type="entry name" value="PH_DOMAIN"/>
    <property type="match status" value="1"/>
</dbReference>
<feature type="domain" description="PH" evidence="17">
    <location>
        <begin position="1477"/>
        <end position="1597"/>
    </location>
</feature>
<dbReference type="SMART" id="SM00109">
    <property type="entry name" value="C1"/>
    <property type="match status" value="1"/>
</dbReference>
<feature type="domain" description="Phorbol-ester/DAG-type" evidence="19">
    <location>
        <begin position="1396"/>
        <end position="1445"/>
    </location>
</feature>
<comment type="catalytic activity">
    <reaction evidence="12">
        <text>L-threonyl-[protein] + ATP = O-phospho-L-threonyl-[protein] + ADP + H(+)</text>
        <dbReference type="Rhea" id="RHEA:46608"/>
        <dbReference type="Rhea" id="RHEA-COMP:11060"/>
        <dbReference type="Rhea" id="RHEA-COMP:11605"/>
        <dbReference type="ChEBI" id="CHEBI:15378"/>
        <dbReference type="ChEBI" id="CHEBI:30013"/>
        <dbReference type="ChEBI" id="CHEBI:30616"/>
        <dbReference type="ChEBI" id="CHEBI:61977"/>
        <dbReference type="ChEBI" id="CHEBI:456216"/>
        <dbReference type="EC" id="2.7.11.1"/>
    </reaction>
</comment>
<evidence type="ECO:0000259" key="18">
    <source>
        <dbReference type="PROSITE" id="PS50011"/>
    </source>
</evidence>
<keyword evidence="3" id="KW-0597">Phosphoprotein</keyword>
<dbReference type="InterPro" id="IPR057529">
    <property type="entry name" value="MRCK/ROCK_PH"/>
</dbReference>
<evidence type="ECO:0000256" key="2">
    <source>
        <dbReference type="ARBA" id="ARBA00022527"/>
    </source>
</evidence>
<dbReference type="Gene3D" id="3.30.200.20">
    <property type="entry name" value="Phosphorylase Kinase, domain 1"/>
    <property type="match status" value="1"/>
</dbReference>
<dbReference type="InterPro" id="IPR011009">
    <property type="entry name" value="Kinase-like_dom_sf"/>
</dbReference>
<reference evidence="22 23" key="1">
    <citation type="journal article" date="2022" name="Gigascience">
        <title>A chromosome-level genome assembly and annotation of the desert horned lizard, Phrynosoma platyrhinos, provides insight into chromosomal rearrangements among reptiles.</title>
        <authorList>
            <person name="Koochekian N."/>
            <person name="Ascanio A."/>
            <person name="Farleigh K."/>
            <person name="Card D.C."/>
            <person name="Schield D.R."/>
            <person name="Castoe T.A."/>
            <person name="Jezkova T."/>
        </authorList>
    </citation>
    <scope>NUCLEOTIDE SEQUENCE [LARGE SCALE GENOMIC DNA]</scope>
    <source>
        <strain evidence="22">NK-2021</strain>
    </source>
</reference>
<evidence type="ECO:0000256" key="14">
    <source>
        <dbReference type="PROSITE-ProRule" id="PRU10141"/>
    </source>
</evidence>
<dbReference type="Gene3D" id="1.20.5.340">
    <property type="match status" value="1"/>
</dbReference>
<feature type="domain" description="AGC-kinase C-terminal" evidence="21">
    <location>
        <begin position="351"/>
        <end position="421"/>
    </location>
</feature>
<dbReference type="SUPFAM" id="SSF50729">
    <property type="entry name" value="PH domain-like"/>
    <property type="match status" value="1"/>
</dbReference>
<organism evidence="22 23">
    <name type="scientific">Phrynosoma platyrhinos</name>
    <name type="common">Desert horned lizard</name>
    <dbReference type="NCBI Taxonomy" id="52577"/>
    <lineage>
        <taxon>Eukaryota</taxon>
        <taxon>Metazoa</taxon>
        <taxon>Chordata</taxon>
        <taxon>Craniata</taxon>
        <taxon>Vertebrata</taxon>
        <taxon>Euteleostomi</taxon>
        <taxon>Lepidosauria</taxon>
        <taxon>Squamata</taxon>
        <taxon>Bifurcata</taxon>
        <taxon>Unidentata</taxon>
        <taxon>Episquamata</taxon>
        <taxon>Toxicofera</taxon>
        <taxon>Iguania</taxon>
        <taxon>Phrynosomatidae</taxon>
        <taxon>Phrynosomatinae</taxon>
        <taxon>Phrynosoma</taxon>
    </lineage>
</organism>
<feature type="coiled-coil region" evidence="15">
    <location>
        <begin position="616"/>
        <end position="828"/>
    </location>
</feature>
<keyword evidence="23" id="KW-1185">Reference proteome</keyword>
<keyword evidence="4" id="KW-0808">Transferase</keyword>
<dbReference type="CDD" id="cd20814">
    <property type="entry name" value="CRIK"/>
    <property type="match status" value="1"/>
</dbReference>
<keyword evidence="5" id="KW-0479">Metal-binding</keyword>
<keyword evidence="2" id="KW-0723">Serine/threonine-protein kinase</keyword>
<dbReference type="PROSITE" id="PS00479">
    <property type="entry name" value="ZF_DAG_PE_1"/>
    <property type="match status" value="1"/>
</dbReference>
<evidence type="ECO:0000256" key="16">
    <source>
        <dbReference type="SAM" id="MobiDB-lite"/>
    </source>
</evidence>